<accession>A0A1A8I0Z1</accession>
<dbReference type="GO" id="GO:0097196">
    <property type="term" value="C:Shu complex"/>
    <property type="evidence" value="ECO:0007669"/>
    <property type="project" value="TreeGrafter"/>
</dbReference>
<reference evidence="1" key="1">
    <citation type="submission" date="2016-05" db="EMBL/GenBank/DDBJ databases">
        <authorList>
            <person name="Lavstsen T."/>
            <person name="Jespersen J.S."/>
        </authorList>
    </citation>
    <scope>NUCLEOTIDE SEQUENCE</scope>
    <source>
        <tissue evidence="1">Brain</tissue>
    </source>
</reference>
<name>A0A1A8I0Z1_NOTKU</name>
<organism evidence="1">
    <name type="scientific">Nothobranchius kuhntae</name>
    <name type="common">Beira killifish</name>
    <dbReference type="NCBI Taxonomy" id="321403"/>
    <lineage>
        <taxon>Eukaryota</taxon>
        <taxon>Metazoa</taxon>
        <taxon>Chordata</taxon>
        <taxon>Craniata</taxon>
        <taxon>Vertebrata</taxon>
        <taxon>Euteleostomi</taxon>
        <taxon>Actinopterygii</taxon>
        <taxon>Neopterygii</taxon>
        <taxon>Teleostei</taxon>
        <taxon>Neoteleostei</taxon>
        <taxon>Acanthomorphata</taxon>
        <taxon>Ovalentaria</taxon>
        <taxon>Atherinomorphae</taxon>
        <taxon>Cyprinodontiformes</taxon>
        <taxon>Nothobranchiidae</taxon>
        <taxon>Nothobranchius</taxon>
    </lineage>
</organism>
<evidence type="ECO:0000313" key="1">
    <source>
        <dbReference type="EMBL" id="SBQ89546.1"/>
    </source>
</evidence>
<proteinExistence type="predicted"/>
<dbReference type="AlphaFoldDB" id="A0A1A8I0Z1"/>
<gene>
    <name evidence="1" type="primary">SWSAP1</name>
</gene>
<reference evidence="1" key="2">
    <citation type="submission" date="2016-06" db="EMBL/GenBank/DDBJ databases">
        <title>The genome of a short-lived fish provides insights into sex chromosome evolution and the genetic control of aging.</title>
        <authorList>
            <person name="Reichwald K."/>
            <person name="Felder M."/>
            <person name="Petzold A."/>
            <person name="Koch P."/>
            <person name="Groth M."/>
            <person name="Platzer M."/>
        </authorList>
    </citation>
    <scope>NUCLEOTIDE SEQUENCE</scope>
    <source>
        <tissue evidence="1">Brain</tissue>
    </source>
</reference>
<sequence length="270" mass="29172">MADVLTLVFRTFLSKTSQRKVGAGLPAPGPRSCLVVGQHRISRPLLLLAALTAASEMGIRVSFFTPTQIQSLPVFLQKSGPSLSPESLKRITFSYPRTLEELLQQVAGLHESPTPPALIIVDRLEDFLSGSAGSGHVGLHSAERLSAAHLSALLCDTSAFLTHVLQQKGSSSSPCCLIASFLSKEDSQLDSRDSSTSDPILDVVDRYFQVRCTLDQDRSYEAAAASAQEAWHLYLSGGRDPACDDRPSVGQEWKLLVYADGLMEFTLVGP</sequence>
<protein>
    <submittedName>
        <fullName evidence="1">SWIM-type zinc finger 7 associated protein 1</fullName>
    </submittedName>
</protein>
<dbReference type="PANTHER" id="PTHR28653:SF1">
    <property type="entry name" value="ATPASE SWSAP1"/>
    <property type="match status" value="1"/>
</dbReference>
<dbReference type="PANTHER" id="PTHR28653">
    <property type="match status" value="1"/>
</dbReference>
<dbReference type="GO" id="GO:0000724">
    <property type="term" value="P:double-strand break repair via homologous recombination"/>
    <property type="evidence" value="ECO:0007669"/>
    <property type="project" value="TreeGrafter"/>
</dbReference>
<dbReference type="EMBL" id="HAED01003563">
    <property type="protein sequence ID" value="SBQ89546.1"/>
    <property type="molecule type" value="Transcribed_RNA"/>
</dbReference>
<dbReference type="GO" id="GO:0003697">
    <property type="term" value="F:single-stranded DNA binding"/>
    <property type="evidence" value="ECO:0007669"/>
    <property type="project" value="TreeGrafter"/>
</dbReference>